<organism evidence="2 3">
    <name type="scientific">Alcanivorax hongdengensis A-11-3</name>
    <dbReference type="NCBI Taxonomy" id="1177179"/>
    <lineage>
        <taxon>Bacteria</taxon>
        <taxon>Pseudomonadati</taxon>
        <taxon>Pseudomonadota</taxon>
        <taxon>Gammaproteobacteria</taxon>
        <taxon>Oceanospirillales</taxon>
        <taxon>Alcanivoracaceae</taxon>
        <taxon>Alcanivorax</taxon>
    </lineage>
</organism>
<dbReference type="InterPro" id="IPR010093">
    <property type="entry name" value="SinI_DNA-bd"/>
</dbReference>
<dbReference type="Pfam" id="PF12728">
    <property type="entry name" value="HTH_17"/>
    <property type="match status" value="1"/>
</dbReference>
<dbReference type="InterPro" id="IPR001387">
    <property type="entry name" value="Cro/C1-type_HTH"/>
</dbReference>
<dbReference type="CDD" id="cd00093">
    <property type="entry name" value="HTH_XRE"/>
    <property type="match status" value="1"/>
</dbReference>
<dbReference type="SUPFAM" id="SSF46955">
    <property type="entry name" value="Putative DNA-binding domain"/>
    <property type="match status" value="1"/>
</dbReference>
<name>L0WFU8_9GAMM</name>
<dbReference type="Proteomes" id="UP000010164">
    <property type="component" value="Unassembled WGS sequence"/>
</dbReference>
<proteinExistence type="predicted"/>
<dbReference type="InterPro" id="IPR009061">
    <property type="entry name" value="DNA-bd_dom_put_sf"/>
</dbReference>
<evidence type="ECO:0000313" key="3">
    <source>
        <dbReference type="Proteomes" id="UP000010164"/>
    </source>
</evidence>
<feature type="domain" description="Helix-turn-helix" evidence="1">
    <location>
        <begin position="5"/>
        <end position="53"/>
    </location>
</feature>
<dbReference type="STRING" id="1177179.A11A3_07768"/>
<dbReference type="EMBL" id="AMRJ01000009">
    <property type="protein sequence ID" value="EKF74700.1"/>
    <property type="molecule type" value="Genomic_DNA"/>
</dbReference>
<evidence type="ECO:0000259" key="1">
    <source>
        <dbReference type="Pfam" id="PF12728"/>
    </source>
</evidence>
<keyword evidence="3" id="KW-1185">Reference proteome</keyword>
<reference evidence="2 3" key="1">
    <citation type="journal article" date="2012" name="J. Bacteriol.">
        <title>Genome Sequence of the Alkane-Degrading Bacterium Alcanivorax hongdengensis Type Strain A-11-3.</title>
        <authorList>
            <person name="Lai Q."/>
            <person name="Shao Z."/>
        </authorList>
    </citation>
    <scope>NUCLEOTIDE SEQUENCE [LARGE SCALE GENOMIC DNA]</scope>
    <source>
        <strain evidence="2 3">A-11-3</strain>
    </source>
</reference>
<dbReference type="NCBIfam" id="TIGR01764">
    <property type="entry name" value="excise"/>
    <property type="match status" value="1"/>
</dbReference>
<dbReference type="GO" id="GO:0003677">
    <property type="term" value="F:DNA binding"/>
    <property type="evidence" value="ECO:0007669"/>
    <property type="project" value="InterPro"/>
</dbReference>
<gene>
    <name evidence="2" type="ORF">A11A3_07768</name>
</gene>
<dbReference type="InterPro" id="IPR036388">
    <property type="entry name" value="WH-like_DNA-bd_sf"/>
</dbReference>
<dbReference type="eggNOG" id="COG3311">
    <property type="taxonomic scope" value="Bacteria"/>
</dbReference>
<sequence length="65" mass="7481">MSERWLSVEEIAAYLGVSKDTVYAWIRGRGMPAHRIGRLWKFKTQEVDEWVKSGGAADEEGRNKK</sequence>
<dbReference type="OrthoDB" id="9800023at2"/>
<dbReference type="RefSeq" id="WP_008928734.1">
    <property type="nucleotide sequence ID" value="NZ_AMRJ01000009.1"/>
</dbReference>
<accession>L0WFU8</accession>
<dbReference type="InterPro" id="IPR041657">
    <property type="entry name" value="HTH_17"/>
</dbReference>
<evidence type="ECO:0000313" key="2">
    <source>
        <dbReference type="EMBL" id="EKF74700.1"/>
    </source>
</evidence>
<comment type="caution">
    <text evidence="2">The sequence shown here is derived from an EMBL/GenBank/DDBJ whole genome shotgun (WGS) entry which is preliminary data.</text>
</comment>
<protein>
    <submittedName>
        <fullName evidence="2">Phage transcriptional regulator AlpA</fullName>
    </submittedName>
</protein>
<dbReference type="Gene3D" id="1.10.10.10">
    <property type="entry name" value="Winged helix-like DNA-binding domain superfamily/Winged helix DNA-binding domain"/>
    <property type="match status" value="1"/>
</dbReference>
<dbReference type="AlphaFoldDB" id="L0WFU8"/>